<dbReference type="OrthoDB" id="9813719at2"/>
<feature type="region of interest" description="Disordered" evidence="8">
    <location>
        <begin position="279"/>
        <end position="301"/>
    </location>
</feature>
<evidence type="ECO:0000256" key="2">
    <source>
        <dbReference type="ARBA" id="ARBA00022695"/>
    </source>
</evidence>
<keyword evidence="4" id="KW-0067">ATP-binding</keyword>
<name>A0A2X0UFC0_9ACTO</name>
<dbReference type="InterPro" id="IPR036597">
    <property type="entry name" value="Fido-like_dom_sf"/>
</dbReference>
<dbReference type="SUPFAM" id="SSF140931">
    <property type="entry name" value="Fic-like"/>
    <property type="match status" value="1"/>
</dbReference>
<feature type="domain" description="Fido" evidence="9">
    <location>
        <begin position="62"/>
        <end position="225"/>
    </location>
</feature>
<dbReference type="InterPro" id="IPR003812">
    <property type="entry name" value="Fido"/>
</dbReference>
<reference evidence="10 11" key="1">
    <citation type="submission" date="2018-06" db="EMBL/GenBank/DDBJ databases">
        <authorList>
            <consortium name="Pathogen Informatics"/>
            <person name="Doyle S."/>
        </authorList>
    </citation>
    <scope>NUCLEOTIDE SEQUENCE [LARGE SCALE GENOMIC DNA]</scope>
    <source>
        <strain evidence="10 11">NCTC9935</strain>
    </source>
</reference>
<dbReference type="GO" id="GO:0051302">
    <property type="term" value="P:regulation of cell division"/>
    <property type="evidence" value="ECO:0007669"/>
    <property type="project" value="TreeGrafter"/>
</dbReference>
<dbReference type="EC" id="2.7.7.108" evidence="5"/>
<evidence type="ECO:0000256" key="7">
    <source>
        <dbReference type="ARBA" id="ARBA00048696"/>
    </source>
</evidence>
<organism evidence="10 11">
    <name type="scientific">Schaalia odontolytica</name>
    <dbReference type="NCBI Taxonomy" id="1660"/>
    <lineage>
        <taxon>Bacteria</taxon>
        <taxon>Bacillati</taxon>
        <taxon>Actinomycetota</taxon>
        <taxon>Actinomycetes</taxon>
        <taxon>Actinomycetales</taxon>
        <taxon>Actinomycetaceae</taxon>
        <taxon>Schaalia</taxon>
    </lineage>
</organism>
<dbReference type="AlphaFoldDB" id="A0A2X0UFC0"/>
<dbReference type="GeneID" id="93758556"/>
<dbReference type="EMBL" id="UAPR01000004">
    <property type="protein sequence ID" value="SPT55848.1"/>
    <property type="molecule type" value="Genomic_DNA"/>
</dbReference>
<evidence type="ECO:0000313" key="11">
    <source>
        <dbReference type="Proteomes" id="UP000250192"/>
    </source>
</evidence>
<comment type="catalytic activity">
    <reaction evidence="6">
        <text>L-threonyl-[protein] + ATP = 3-O-(5'-adenylyl)-L-threonyl-[protein] + diphosphate</text>
        <dbReference type="Rhea" id="RHEA:54292"/>
        <dbReference type="Rhea" id="RHEA-COMP:11060"/>
        <dbReference type="Rhea" id="RHEA-COMP:13847"/>
        <dbReference type="ChEBI" id="CHEBI:30013"/>
        <dbReference type="ChEBI" id="CHEBI:30616"/>
        <dbReference type="ChEBI" id="CHEBI:33019"/>
        <dbReference type="ChEBI" id="CHEBI:138113"/>
        <dbReference type="EC" id="2.7.7.108"/>
    </reaction>
</comment>
<comment type="catalytic activity">
    <reaction evidence="7">
        <text>L-tyrosyl-[protein] + ATP = O-(5'-adenylyl)-L-tyrosyl-[protein] + diphosphate</text>
        <dbReference type="Rhea" id="RHEA:54288"/>
        <dbReference type="Rhea" id="RHEA-COMP:10136"/>
        <dbReference type="Rhea" id="RHEA-COMP:13846"/>
        <dbReference type="ChEBI" id="CHEBI:30616"/>
        <dbReference type="ChEBI" id="CHEBI:33019"/>
        <dbReference type="ChEBI" id="CHEBI:46858"/>
        <dbReference type="ChEBI" id="CHEBI:83624"/>
        <dbReference type="EC" id="2.7.7.108"/>
    </reaction>
</comment>
<protein>
    <recommendedName>
        <fullName evidence="5">protein adenylyltransferase</fullName>
        <ecNumber evidence="5">2.7.7.108</ecNumber>
    </recommendedName>
</protein>
<evidence type="ECO:0000259" key="9">
    <source>
        <dbReference type="PROSITE" id="PS51459"/>
    </source>
</evidence>
<dbReference type="Proteomes" id="UP000250192">
    <property type="component" value="Unassembled WGS sequence"/>
</dbReference>
<dbReference type="Pfam" id="PF02661">
    <property type="entry name" value="Fic"/>
    <property type="match status" value="1"/>
</dbReference>
<dbReference type="GO" id="GO:0070733">
    <property type="term" value="F:AMPylase activity"/>
    <property type="evidence" value="ECO:0007669"/>
    <property type="project" value="UniProtKB-EC"/>
</dbReference>
<keyword evidence="1 10" id="KW-0808">Transferase</keyword>
<evidence type="ECO:0000313" key="10">
    <source>
        <dbReference type="EMBL" id="SPT55848.1"/>
    </source>
</evidence>
<evidence type="ECO:0000256" key="3">
    <source>
        <dbReference type="ARBA" id="ARBA00022741"/>
    </source>
</evidence>
<keyword evidence="3" id="KW-0547">Nucleotide-binding</keyword>
<accession>A0A2X0UFC0</accession>
<evidence type="ECO:0000256" key="4">
    <source>
        <dbReference type="ARBA" id="ARBA00022840"/>
    </source>
</evidence>
<evidence type="ECO:0000256" key="6">
    <source>
        <dbReference type="ARBA" id="ARBA00047939"/>
    </source>
</evidence>
<evidence type="ECO:0000256" key="8">
    <source>
        <dbReference type="SAM" id="MobiDB-lite"/>
    </source>
</evidence>
<dbReference type="PROSITE" id="PS51459">
    <property type="entry name" value="FIDO"/>
    <property type="match status" value="1"/>
</dbReference>
<gene>
    <name evidence="10" type="primary">fic</name>
    <name evidence="10" type="ORF">NCTC9935_01358</name>
</gene>
<dbReference type="RefSeq" id="WP_111823862.1">
    <property type="nucleotide sequence ID" value="NZ_CBDERX010000015.1"/>
</dbReference>
<sequence>MSEDPSWDEYFIPGTQVLRNKFTGGGELPYGVDSERALRALEEHWASLRLIELRDNPILGLFDYDHMKAIHQHIFQDVYEWAGVERTTPMLGPLVKYGPDVSGFPDYDPTDRSVPHEYHRAGPELRRAAEREYDAIRHTDYLRGLDIDDFVDALAQRWAAINQIHSFREGNTRSQFVFFSELAHHAGYYVDADAFAPVSQAQILAGVTNPLRDGLVAARFYYQDRHDAGPMAEVLSYAVRPLTKAEEARRPIVPVEARRARAVTSAAFPVGVVSPGRAPVGGVDKLPARPYTPGQHDGYTR</sequence>
<dbReference type="PANTHER" id="PTHR39560:SF1">
    <property type="entry name" value="PROTEIN ADENYLYLTRANSFERASE FIC-RELATED"/>
    <property type="match status" value="1"/>
</dbReference>
<evidence type="ECO:0000256" key="5">
    <source>
        <dbReference type="ARBA" id="ARBA00034531"/>
    </source>
</evidence>
<evidence type="ECO:0000256" key="1">
    <source>
        <dbReference type="ARBA" id="ARBA00022679"/>
    </source>
</evidence>
<keyword evidence="11" id="KW-1185">Reference proteome</keyword>
<proteinExistence type="predicted"/>
<dbReference type="Gene3D" id="1.10.3290.10">
    <property type="entry name" value="Fido-like domain"/>
    <property type="match status" value="1"/>
</dbReference>
<dbReference type="GO" id="GO:0005524">
    <property type="term" value="F:ATP binding"/>
    <property type="evidence" value="ECO:0007669"/>
    <property type="project" value="UniProtKB-KW"/>
</dbReference>
<dbReference type="PANTHER" id="PTHR39560">
    <property type="entry name" value="PROTEIN ADENYLYLTRANSFERASE FIC-RELATED"/>
    <property type="match status" value="1"/>
</dbReference>
<keyword evidence="2 10" id="KW-0548">Nucleotidyltransferase</keyword>